<evidence type="ECO:0000256" key="1">
    <source>
        <dbReference type="SAM" id="MobiDB-lite"/>
    </source>
</evidence>
<keyword evidence="2" id="KW-0732">Signal</keyword>
<evidence type="ECO:0008006" key="5">
    <source>
        <dbReference type="Google" id="ProtNLM"/>
    </source>
</evidence>
<organism evidence="3 4">
    <name type="scientific">Bailinhaonella thermotolerans</name>
    <dbReference type="NCBI Taxonomy" id="1070861"/>
    <lineage>
        <taxon>Bacteria</taxon>
        <taxon>Bacillati</taxon>
        <taxon>Actinomycetota</taxon>
        <taxon>Actinomycetes</taxon>
        <taxon>Streptosporangiales</taxon>
        <taxon>Streptosporangiaceae</taxon>
        <taxon>Bailinhaonella</taxon>
    </lineage>
</organism>
<comment type="caution">
    <text evidence="3">The sequence shown here is derived from an EMBL/GenBank/DDBJ whole genome shotgun (WGS) entry which is preliminary data.</text>
</comment>
<accession>A0A3A4BQ73</accession>
<dbReference type="PROSITE" id="PS51257">
    <property type="entry name" value="PROKAR_LIPOPROTEIN"/>
    <property type="match status" value="1"/>
</dbReference>
<gene>
    <name evidence="3" type="ORF">D5H75_10820</name>
</gene>
<evidence type="ECO:0000313" key="4">
    <source>
        <dbReference type="Proteomes" id="UP000265768"/>
    </source>
</evidence>
<dbReference type="EMBL" id="QZEY01000003">
    <property type="protein sequence ID" value="RJL33296.1"/>
    <property type="molecule type" value="Genomic_DNA"/>
</dbReference>
<evidence type="ECO:0000313" key="3">
    <source>
        <dbReference type="EMBL" id="RJL33296.1"/>
    </source>
</evidence>
<dbReference type="AlphaFoldDB" id="A0A3A4BQ73"/>
<feature type="chain" id="PRO_5038907630" description="Peptidyl-prolyl cis-trans isomerase SurA" evidence="2">
    <location>
        <begin position="37"/>
        <end position="225"/>
    </location>
</feature>
<feature type="signal peptide" evidence="2">
    <location>
        <begin position="1"/>
        <end position="36"/>
    </location>
</feature>
<name>A0A3A4BQ73_9ACTN</name>
<dbReference type="SUPFAM" id="SSF109998">
    <property type="entry name" value="Triger factor/SurA peptide-binding domain-like"/>
    <property type="match status" value="1"/>
</dbReference>
<dbReference type="OrthoDB" id="3212108at2"/>
<feature type="region of interest" description="Disordered" evidence="1">
    <location>
        <begin position="201"/>
        <end position="225"/>
    </location>
</feature>
<reference evidence="3 4" key="1">
    <citation type="submission" date="2018-09" db="EMBL/GenBank/DDBJ databases">
        <title>YIM 75507 draft genome.</title>
        <authorList>
            <person name="Tang S."/>
            <person name="Feng Y."/>
        </authorList>
    </citation>
    <scope>NUCLEOTIDE SEQUENCE [LARGE SCALE GENOMIC DNA]</scope>
    <source>
        <strain evidence="3 4">YIM 75507</strain>
    </source>
</reference>
<dbReference type="Pfam" id="PF13624">
    <property type="entry name" value="SurA_N_3"/>
    <property type="match status" value="1"/>
</dbReference>
<feature type="compositionally biased region" description="Low complexity" evidence="1">
    <location>
        <begin position="207"/>
        <end position="218"/>
    </location>
</feature>
<evidence type="ECO:0000256" key="2">
    <source>
        <dbReference type="SAM" id="SignalP"/>
    </source>
</evidence>
<dbReference type="InterPro" id="IPR027304">
    <property type="entry name" value="Trigger_fact/SurA_dom_sf"/>
</dbReference>
<dbReference type="Proteomes" id="UP000265768">
    <property type="component" value="Unassembled WGS sequence"/>
</dbReference>
<keyword evidence="4" id="KW-1185">Reference proteome</keyword>
<proteinExistence type="predicted"/>
<protein>
    <recommendedName>
        <fullName evidence="5">Peptidyl-prolyl cis-trans isomerase SurA</fullName>
    </recommendedName>
</protein>
<sequence>MEGRSVKSHRVARARLIALAVTAAGAVLTACAPVQAGAAAIVGDHRITSAELDKAVRGFETAVTKAKIPPQGLQIADPNSYPRSVLLNMVQVDLFEQIARRHKVSVTEGEVDAYVQSQGGPAAIEQKALAFGVPPSQTRSFLRGMLLNQKLNQAFGGGADEAAAQRAAARLGEEAGKIDLKINPRYGHFDPQQGFVAVQRFTKPTDAQQAQGQGAPGQEMPPPGQ</sequence>
<dbReference type="Gene3D" id="1.10.4030.10">
    <property type="entry name" value="Porin chaperone SurA, peptide-binding domain"/>
    <property type="match status" value="1"/>
</dbReference>